<sequence length="159" mass="17288">MWHGTVAAACALLFYYGLPLDLDAENWHGFGIVAFVPGVLGLVWLSVRRIRHAVRESGSRAGDLLFVLCVSVTFFALFYHQLALHRPGQFDGIETRTDALYYSMITLATIGYGDVHAAGQAARIATMVQVAFDLIVIGTLFAISTAVVAERVAARRSAD</sequence>
<dbReference type="Proteomes" id="UP001500603">
    <property type="component" value="Unassembled WGS sequence"/>
</dbReference>
<dbReference type="Gene3D" id="1.10.287.70">
    <property type="match status" value="1"/>
</dbReference>
<evidence type="ECO:0000313" key="4">
    <source>
        <dbReference type="Proteomes" id="UP001500603"/>
    </source>
</evidence>
<keyword evidence="3" id="KW-0406">Ion transport</keyword>
<evidence type="ECO:0000259" key="2">
    <source>
        <dbReference type="Pfam" id="PF07885"/>
    </source>
</evidence>
<gene>
    <name evidence="3" type="ORF">GCM10023318_05390</name>
</gene>
<reference evidence="4" key="1">
    <citation type="journal article" date="2019" name="Int. J. Syst. Evol. Microbiol.">
        <title>The Global Catalogue of Microorganisms (GCM) 10K type strain sequencing project: providing services to taxonomists for standard genome sequencing and annotation.</title>
        <authorList>
            <consortium name="The Broad Institute Genomics Platform"/>
            <consortium name="The Broad Institute Genome Sequencing Center for Infectious Disease"/>
            <person name="Wu L."/>
            <person name="Ma J."/>
        </authorList>
    </citation>
    <scope>NUCLEOTIDE SEQUENCE [LARGE SCALE GENOMIC DNA]</scope>
    <source>
        <strain evidence="4">JCM 18298</strain>
    </source>
</reference>
<dbReference type="GO" id="GO:0034220">
    <property type="term" value="P:monoatomic ion transmembrane transport"/>
    <property type="evidence" value="ECO:0007669"/>
    <property type="project" value="UniProtKB-KW"/>
</dbReference>
<keyword evidence="1" id="KW-0472">Membrane</keyword>
<organism evidence="3 4">
    <name type="scientific">Nocardia callitridis</name>
    <dbReference type="NCBI Taxonomy" id="648753"/>
    <lineage>
        <taxon>Bacteria</taxon>
        <taxon>Bacillati</taxon>
        <taxon>Actinomycetota</taxon>
        <taxon>Actinomycetes</taxon>
        <taxon>Mycobacteriales</taxon>
        <taxon>Nocardiaceae</taxon>
        <taxon>Nocardia</taxon>
    </lineage>
</organism>
<evidence type="ECO:0000256" key="1">
    <source>
        <dbReference type="SAM" id="Phobius"/>
    </source>
</evidence>
<dbReference type="Pfam" id="PF07885">
    <property type="entry name" value="Ion_trans_2"/>
    <property type="match status" value="1"/>
</dbReference>
<feature type="domain" description="Potassium channel" evidence="2">
    <location>
        <begin position="68"/>
        <end position="148"/>
    </location>
</feature>
<keyword evidence="1" id="KW-1133">Transmembrane helix</keyword>
<keyword evidence="4" id="KW-1185">Reference proteome</keyword>
<feature type="transmembrane region" description="Helical" evidence="1">
    <location>
        <begin position="29"/>
        <end position="47"/>
    </location>
</feature>
<proteinExistence type="predicted"/>
<keyword evidence="1" id="KW-0812">Transmembrane</keyword>
<dbReference type="SUPFAM" id="SSF81324">
    <property type="entry name" value="Voltage-gated potassium channels"/>
    <property type="match status" value="1"/>
</dbReference>
<comment type="caution">
    <text evidence="3">The sequence shown here is derived from an EMBL/GenBank/DDBJ whole genome shotgun (WGS) entry which is preliminary data.</text>
</comment>
<feature type="transmembrane region" description="Helical" evidence="1">
    <location>
        <begin position="59"/>
        <end position="79"/>
    </location>
</feature>
<accession>A0ABP9JSQ4</accession>
<keyword evidence="3" id="KW-0813">Transport</keyword>
<dbReference type="InterPro" id="IPR013099">
    <property type="entry name" value="K_chnl_dom"/>
</dbReference>
<dbReference type="EMBL" id="BAABJM010000001">
    <property type="protein sequence ID" value="GAA5043600.1"/>
    <property type="molecule type" value="Genomic_DNA"/>
</dbReference>
<feature type="transmembrane region" description="Helical" evidence="1">
    <location>
        <begin position="130"/>
        <end position="149"/>
    </location>
</feature>
<protein>
    <submittedName>
        <fullName evidence="3">Potassium channel family protein</fullName>
    </submittedName>
</protein>
<keyword evidence="3" id="KW-0407">Ion channel</keyword>
<evidence type="ECO:0000313" key="3">
    <source>
        <dbReference type="EMBL" id="GAA5043600.1"/>
    </source>
</evidence>
<name>A0ABP9JSQ4_9NOCA</name>